<dbReference type="EMBL" id="MU004314">
    <property type="protein sequence ID" value="KAF2658541.1"/>
    <property type="molecule type" value="Genomic_DNA"/>
</dbReference>
<accession>A0A6A6TGT4</accession>
<protein>
    <submittedName>
        <fullName evidence="1">Uncharacterized protein</fullName>
    </submittedName>
</protein>
<dbReference type="AlphaFoldDB" id="A0A6A6TGT4"/>
<proteinExistence type="predicted"/>
<name>A0A6A6TGT4_9PLEO</name>
<keyword evidence="2" id="KW-1185">Reference proteome</keyword>
<evidence type="ECO:0000313" key="2">
    <source>
        <dbReference type="Proteomes" id="UP000799324"/>
    </source>
</evidence>
<gene>
    <name evidence="1" type="ORF">K491DRAFT_756047</name>
</gene>
<sequence length="225" mass="22795">MRSSILAFVALVSAAPLQVQQTARFGTDIPVLTPPSVANGNGIARLGDVLLTAAAALREENNQMVSANGNFGADISSNVDPAAAFTESVGNITNTFWATAYDVEKHVCAISSNINGQKVEEQKASLLAGVQAEAAVIVNITSSVQNSISTIQKLGSAFTEQEKSVVQAAIQSLANSVKASVEPISVLTAGLQQTGVSGLANSVNGLNAAAGALASVAGNVQLTST</sequence>
<organism evidence="1 2">
    <name type="scientific">Lophiostoma macrostomum CBS 122681</name>
    <dbReference type="NCBI Taxonomy" id="1314788"/>
    <lineage>
        <taxon>Eukaryota</taxon>
        <taxon>Fungi</taxon>
        <taxon>Dikarya</taxon>
        <taxon>Ascomycota</taxon>
        <taxon>Pezizomycotina</taxon>
        <taxon>Dothideomycetes</taxon>
        <taxon>Pleosporomycetidae</taxon>
        <taxon>Pleosporales</taxon>
        <taxon>Lophiostomataceae</taxon>
        <taxon>Lophiostoma</taxon>
    </lineage>
</organism>
<dbReference type="OrthoDB" id="3800563at2759"/>
<dbReference type="Proteomes" id="UP000799324">
    <property type="component" value="Unassembled WGS sequence"/>
</dbReference>
<reference evidence="1" key="1">
    <citation type="journal article" date="2020" name="Stud. Mycol.">
        <title>101 Dothideomycetes genomes: a test case for predicting lifestyles and emergence of pathogens.</title>
        <authorList>
            <person name="Haridas S."/>
            <person name="Albert R."/>
            <person name="Binder M."/>
            <person name="Bloem J."/>
            <person name="Labutti K."/>
            <person name="Salamov A."/>
            <person name="Andreopoulos B."/>
            <person name="Baker S."/>
            <person name="Barry K."/>
            <person name="Bills G."/>
            <person name="Bluhm B."/>
            <person name="Cannon C."/>
            <person name="Castanera R."/>
            <person name="Culley D."/>
            <person name="Daum C."/>
            <person name="Ezra D."/>
            <person name="Gonzalez J."/>
            <person name="Henrissat B."/>
            <person name="Kuo A."/>
            <person name="Liang C."/>
            <person name="Lipzen A."/>
            <person name="Lutzoni F."/>
            <person name="Magnuson J."/>
            <person name="Mondo S."/>
            <person name="Nolan M."/>
            <person name="Ohm R."/>
            <person name="Pangilinan J."/>
            <person name="Park H.-J."/>
            <person name="Ramirez L."/>
            <person name="Alfaro M."/>
            <person name="Sun H."/>
            <person name="Tritt A."/>
            <person name="Yoshinaga Y."/>
            <person name="Zwiers L.-H."/>
            <person name="Turgeon B."/>
            <person name="Goodwin S."/>
            <person name="Spatafora J."/>
            <person name="Crous P."/>
            <person name="Grigoriev I."/>
        </authorList>
    </citation>
    <scope>NUCLEOTIDE SEQUENCE</scope>
    <source>
        <strain evidence="1">CBS 122681</strain>
    </source>
</reference>
<evidence type="ECO:0000313" key="1">
    <source>
        <dbReference type="EMBL" id="KAF2658541.1"/>
    </source>
</evidence>